<accession>A0A452HDF0</accession>
<keyword evidence="5" id="KW-0963">Cytoplasm</keyword>
<evidence type="ECO:0000256" key="4">
    <source>
        <dbReference type="ARBA" id="ARBA00012452"/>
    </source>
</evidence>
<proteinExistence type="inferred from homology"/>
<dbReference type="AlphaFoldDB" id="A0A452HDF0"/>
<dbReference type="GO" id="GO:0005737">
    <property type="term" value="C:cytoplasm"/>
    <property type="evidence" value="ECO:0007669"/>
    <property type="project" value="UniProtKB-SubCell"/>
</dbReference>
<dbReference type="FunFam" id="1.20.1050.10:FF:000008">
    <property type="entry name" value="Glutathione S-transferase theta-1"/>
    <property type="match status" value="1"/>
</dbReference>
<dbReference type="GO" id="GO:0006749">
    <property type="term" value="P:glutathione metabolic process"/>
    <property type="evidence" value="ECO:0007669"/>
    <property type="project" value="TreeGrafter"/>
</dbReference>
<dbReference type="Gene3D" id="1.20.1050.10">
    <property type="match status" value="1"/>
</dbReference>
<reference evidence="9" key="3">
    <citation type="submission" date="2025-09" db="UniProtKB">
        <authorList>
            <consortium name="Ensembl"/>
        </authorList>
    </citation>
    <scope>IDENTIFICATION</scope>
</reference>
<comment type="subunit">
    <text evidence="3">Homodimer.</text>
</comment>
<evidence type="ECO:0000256" key="5">
    <source>
        <dbReference type="ARBA" id="ARBA00022490"/>
    </source>
</evidence>
<dbReference type="Ensembl" id="ENSGAGT00000014700.1">
    <property type="protein sequence ID" value="ENSGAGP00000012826.1"/>
    <property type="gene ID" value="ENSGAGG00000009843.1"/>
</dbReference>
<feature type="domain" description="GST C-terminal" evidence="8">
    <location>
        <begin position="93"/>
        <end position="234"/>
    </location>
</feature>
<protein>
    <recommendedName>
        <fullName evidence="4">glutathione transferase</fullName>
        <ecNumber evidence="4">2.5.1.18</ecNumber>
    </recommendedName>
</protein>
<dbReference type="InterPro" id="IPR036282">
    <property type="entry name" value="Glutathione-S-Trfase_C_sf"/>
</dbReference>
<reference evidence="9" key="2">
    <citation type="submission" date="2025-08" db="UniProtKB">
        <authorList>
            <consortium name="Ensembl"/>
        </authorList>
    </citation>
    <scope>IDENTIFICATION</scope>
</reference>
<comment type="similarity">
    <text evidence="2">Belongs to the GST superfamily. Theta family.</text>
</comment>
<dbReference type="Proteomes" id="UP000291020">
    <property type="component" value="Unassembled WGS sequence"/>
</dbReference>
<dbReference type="PROSITE" id="PS50405">
    <property type="entry name" value="GST_CTER"/>
    <property type="match status" value="1"/>
</dbReference>
<dbReference type="SUPFAM" id="SSF47616">
    <property type="entry name" value="GST C-terminal domain-like"/>
    <property type="match status" value="1"/>
</dbReference>
<dbReference type="STRING" id="38772.ENSGAGP00000012826"/>
<organism evidence="9 10">
    <name type="scientific">Gopherus agassizii</name>
    <name type="common">Agassiz's desert tortoise</name>
    <dbReference type="NCBI Taxonomy" id="38772"/>
    <lineage>
        <taxon>Eukaryota</taxon>
        <taxon>Metazoa</taxon>
        <taxon>Chordata</taxon>
        <taxon>Craniata</taxon>
        <taxon>Vertebrata</taxon>
        <taxon>Euteleostomi</taxon>
        <taxon>Archelosauria</taxon>
        <taxon>Testudinata</taxon>
        <taxon>Testudines</taxon>
        <taxon>Cryptodira</taxon>
        <taxon>Durocryptodira</taxon>
        <taxon>Testudinoidea</taxon>
        <taxon>Testudinidae</taxon>
        <taxon>Gopherus</taxon>
    </lineage>
</organism>
<evidence type="ECO:0000313" key="9">
    <source>
        <dbReference type="Ensembl" id="ENSGAGP00000012826.1"/>
    </source>
</evidence>
<sequence>MGLELYLDLLSQPCSCIYVFAKNNIPFDFKPVELLKGGGLNIQEFSNINSLKKVHILRIELTGLLFPLLSGKHCDSSVPEPEAQHPTHWYPFDIQKRAQVDEYRPWQDTTVRANASKILWLKGAFNVFLGVYLVTIISQLALGELNNSLKKFAEQFLQDKPFIMGSKISLADLVAIRELTQPIGAGCNTFEGWAKLGTWGSQVEEAVGKELFQEAHEWILNAQDLRKIQIDPQMKEEMKPQLLKMLK</sequence>
<keyword evidence="10" id="KW-1185">Reference proteome</keyword>
<comment type="subcellular location">
    <subcellularLocation>
        <location evidence="1">Cytoplasm</location>
    </subcellularLocation>
</comment>
<dbReference type="PANTHER" id="PTHR43917:SF9">
    <property type="entry name" value="GLUTATHIONE S-TRANSFERASE THETA-1"/>
    <property type="match status" value="1"/>
</dbReference>
<dbReference type="PANTHER" id="PTHR43917">
    <property type="match status" value="1"/>
</dbReference>
<evidence type="ECO:0000256" key="1">
    <source>
        <dbReference type="ARBA" id="ARBA00004496"/>
    </source>
</evidence>
<evidence type="ECO:0000256" key="6">
    <source>
        <dbReference type="ARBA" id="ARBA00022679"/>
    </source>
</evidence>
<evidence type="ECO:0000256" key="3">
    <source>
        <dbReference type="ARBA" id="ARBA00011738"/>
    </source>
</evidence>
<evidence type="ECO:0000313" key="10">
    <source>
        <dbReference type="Proteomes" id="UP000291020"/>
    </source>
</evidence>
<evidence type="ECO:0000256" key="2">
    <source>
        <dbReference type="ARBA" id="ARBA00009899"/>
    </source>
</evidence>
<reference evidence="10" key="1">
    <citation type="journal article" date="2017" name="PLoS ONE">
        <title>The Agassiz's desert tortoise genome provides a resource for the conservation of a threatened species.</title>
        <authorList>
            <person name="Tollis M."/>
            <person name="DeNardo D.F."/>
            <person name="Cornelius J.A."/>
            <person name="Dolby G.A."/>
            <person name="Edwards T."/>
            <person name="Henen B.T."/>
            <person name="Karl A.E."/>
            <person name="Murphy R.W."/>
            <person name="Kusumi K."/>
        </authorList>
    </citation>
    <scope>NUCLEOTIDE SEQUENCE [LARGE SCALE GENOMIC DNA]</scope>
</reference>
<name>A0A452HDF0_9SAUR</name>
<evidence type="ECO:0000259" key="8">
    <source>
        <dbReference type="PROSITE" id="PS50405"/>
    </source>
</evidence>
<dbReference type="InterPro" id="IPR051369">
    <property type="entry name" value="GST_Theta"/>
</dbReference>
<comment type="catalytic activity">
    <reaction evidence="7">
        <text>RX + glutathione = an S-substituted glutathione + a halide anion + H(+)</text>
        <dbReference type="Rhea" id="RHEA:16437"/>
        <dbReference type="ChEBI" id="CHEBI:15378"/>
        <dbReference type="ChEBI" id="CHEBI:16042"/>
        <dbReference type="ChEBI" id="CHEBI:17792"/>
        <dbReference type="ChEBI" id="CHEBI:57925"/>
        <dbReference type="ChEBI" id="CHEBI:90779"/>
        <dbReference type="EC" id="2.5.1.18"/>
    </reaction>
</comment>
<keyword evidence="6" id="KW-0808">Transferase</keyword>
<dbReference type="EC" id="2.5.1.18" evidence="4"/>
<dbReference type="GO" id="GO:0004364">
    <property type="term" value="F:glutathione transferase activity"/>
    <property type="evidence" value="ECO:0007669"/>
    <property type="project" value="UniProtKB-EC"/>
</dbReference>
<dbReference type="InterPro" id="IPR010987">
    <property type="entry name" value="Glutathione-S-Trfase_C-like"/>
</dbReference>
<evidence type="ECO:0000256" key="7">
    <source>
        <dbReference type="ARBA" id="ARBA00047960"/>
    </source>
</evidence>